<proteinExistence type="predicted"/>
<comment type="caution">
    <text evidence="1">The sequence shown here is derived from an EMBL/GenBank/DDBJ whole genome shotgun (WGS) entry which is preliminary data.</text>
</comment>
<evidence type="ECO:0000313" key="1">
    <source>
        <dbReference type="EMBL" id="TNN21540.1"/>
    </source>
</evidence>
<name>A0A4Z2DZ70_9TELE</name>
<sequence>MTHVHQLGFYFEGLHQKHQCESLPPLQPSLFLNLPRSAESLWESPTTSNATFTMKPDLSLVVFLFGTLGVSLLEDCPAHCQCDWDVYSVLCVGAEVMPVFPSSTQEV</sequence>
<evidence type="ECO:0000313" key="2">
    <source>
        <dbReference type="Proteomes" id="UP000314294"/>
    </source>
</evidence>
<reference evidence="1 2" key="1">
    <citation type="submission" date="2019-03" db="EMBL/GenBank/DDBJ databases">
        <title>First draft genome of Liparis tanakae, snailfish: a comprehensive survey of snailfish specific genes.</title>
        <authorList>
            <person name="Kim W."/>
            <person name="Song I."/>
            <person name="Jeong J.-H."/>
            <person name="Kim D."/>
            <person name="Kim S."/>
            <person name="Ryu S."/>
            <person name="Song J.Y."/>
            <person name="Lee S.K."/>
        </authorList>
    </citation>
    <scope>NUCLEOTIDE SEQUENCE [LARGE SCALE GENOMIC DNA]</scope>
    <source>
        <tissue evidence="1">Muscle</tissue>
    </source>
</reference>
<dbReference type="Proteomes" id="UP000314294">
    <property type="component" value="Unassembled WGS sequence"/>
</dbReference>
<protein>
    <submittedName>
        <fullName evidence="1">Uncharacterized protein</fullName>
    </submittedName>
</protein>
<keyword evidence="2" id="KW-1185">Reference proteome</keyword>
<dbReference type="AlphaFoldDB" id="A0A4Z2DZ70"/>
<gene>
    <name evidence="1" type="ORF">EYF80_068348</name>
</gene>
<dbReference type="EMBL" id="SRLO01027409">
    <property type="protein sequence ID" value="TNN21540.1"/>
    <property type="molecule type" value="Genomic_DNA"/>
</dbReference>
<organism evidence="1 2">
    <name type="scientific">Liparis tanakae</name>
    <name type="common">Tanaka's snailfish</name>
    <dbReference type="NCBI Taxonomy" id="230148"/>
    <lineage>
        <taxon>Eukaryota</taxon>
        <taxon>Metazoa</taxon>
        <taxon>Chordata</taxon>
        <taxon>Craniata</taxon>
        <taxon>Vertebrata</taxon>
        <taxon>Euteleostomi</taxon>
        <taxon>Actinopterygii</taxon>
        <taxon>Neopterygii</taxon>
        <taxon>Teleostei</taxon>
        <taxon>Neoteleostei</taxon>
        <taxon>Acanthomorphata</taxon>
        <taxon>Eupercaria</taxon>
        <taxon>Perciformes</taxon>
        <taxon>Cottioidei</taxon>
        <taxon>Cottales</taxon>
        <taxon>Liparidae</taxon>
        <taxon>Liparis</taxon>
    </lineage>
</organism>
<accession>A0A4Z2DZ70</accession>